<organism evidence="2">
    <name type="scientific">Siphoviridae sp. ct0D87</name>
    <dbReference type="NCBI Taxonomy" id="2827760"/>
    <lineage>
        <taxon>Viruses</taxon>
        <taxon>Duplodnaviria</taxon>
        <taxon>Heunggongvirae</taxon>
        <taxon>Uroviricota</taxon>
        <taxon>Caudoviricetes</taxon>
    </lineage>
</organism>
<evidence type="ECO:0000313" key="2">
    <source>
        <dbReference type="EMBL" id="DAF47887.1"/>
    </source>
</evidence>
<feature type="domain" description="Siphovirus-type tail component C-terminal" evidence="1">
    <location>
        <begin position="82"/>
        <end position="184"/>
    </location>
</feature>
<proteinExistence type="predicted"/>
<sequence length="187" mass="21122">MGEKKYCRGRLYAYSLPTVNIYKDLELNFTILCTQPLLLSFDNFARNIAEIGEGLAFNFEIPETGVNFGTFTFAREIYIDNQGDTETYCRAVIEAFGEVTNPKLFNKDKYIRVLDTLHNGDVLEIDLVSEPISIKKNGVNCIGKVDRTSSFNDMTIQLGENIIGYTADNGDTNLACTVYYNERYLGL</sequence>
<dbReference type="Pfam" id="PF22768">
    <property type="entry name" value="SPP1_Dit"/>
    <property type="match status" value="1"/>
</dbReference>
<dbReference type="EMBL" id="BK032561">
    <property type="protein sequence ID" value="DAF47887.1"/>
    <property type="molecule type" value="Genomic_DNA"/>
</dbReference>
<dbReference type="InterPro" id="IPR054738">
    <property type="entry name" value="Siphovirus-type_tail_C"/>
</dbReference>
<evidence type="ECO:0000259" key="1">
    <source>
        <dbReference type="Pfam" id="PF22768"/>
    </source>
</evidence>
<reference evidence="2" key="1">
    <citation type="journal article" date="2021" name="Proc. Natl. Acad. Sci. U.S.A.">
        <title>A Catalog of Tens of Thousands of Viruses from Human Metagenomes Reveals Hidden Associations with Chronic Diseases.</title>
        <authorList>
            <person name="Tisza M.J."/>
            <person name="Buck C.B."/>
        </authorList>
    </citation>
    <scope>NUCLEOTIDE SEQUENCE</scope>
    <source>
        <strain evidence="2">Ct0D87</strain>
    </source>
</reference>
<dbReference type="Gene3D" id="2.60.120.860">
    <property type="match status" value="1"/>
</dbReference>
<protein>
    <submittedName>
        <fullName evidence="2">Tail protein</fullName>
    </submittedName>
</protein>
<name>A0A8S5SB45_9CAUD</name>
<accession>A0A8S5SB45</accession>